<evidence type="ECO:0000313" key="3">
    <source>
        <dbReference type="Proteomes" id="UP000281118"/>
    </source>
</evidence>
<dbReference type="InterPro" id="IPR050452">
    <property type="entry name" value="Metacaspase"/>
</dbReference>
<reference evidence="2 3" key="1">
    <citation type="submission" date="2018-12" db="EMBL/GenBank/DDBJ databases">
        <title>The genome sequences of Variovorax guangxiensis DSM 27352.</title>
        <authorList>
            <person name="Gao J."/>
            <person name="Sun J."/>
        </authorList>
    </citation>
    <scope>NUCLEOTIDE SEQUENCE [LARGE SCALE GENOMIC DNA]</scope>
    <source>
        <strain evidence="2 3">DSM 27352</strain>
    </source>
</reference>
<dbReference type="PANTHER" id="PTHR48104">
    <property type="entry name" value="METACASPASE-4"/>
    <property type="match status" value="1"/>
</dbReference>
<evidence type="ECO:0000259" key="1">
    <source>
        <dbReference type="Pfam" id="PF00656"/>
    </source>
</evidence>
<sequence>MTRQARLSSSLPLWGRAGVGARGAFIGRSACPHPDLPPKGEGARQLRLLQALLILWLLACGSLAFATQRALLVGVSELVNQPQALWLQAPRNDVMLMRDALLRQGFAAPDIAVLADGVSGAALPESQAIHEALAKLLAQSRSGDFVLLYFSGHGTRLRDIVKRYQEPDGLSENFLARDVRGTLGSDNALAGDLRDVDFDAWIQSFLAKNVFVASVFDTCSANSMTRGTADAPATAEGPPDDEVRWRGLRATQLTGGAPPARQPAPPAPAEAVPRARYVAFFASESHQITPELRLPRKARNARPQGLLTWAMVEALSRKPATWRELFDGVLALYPPVIDELAQRFPTRELPSPVAEGNLDAPLFANSGAPASTRPVWRAQRSGDSLAIKAGLLDGLAQQQELRVLATLDDGTVRGAPAAVSQIKLGNAWLAVPAALKDVPGSAFWSVTPMAEPAATALRVRADKPLPIGLSLDYPAAIRAADDTATADVRWTDLGASGQRLELLAPLFGANVSTVVLPDTAALRRRLQALAQLKWLSQLQGYGKDGQLDGFDAALEVWSGERMLRSVPVSQAASGLPATRAGERVRLNVRNTSGRSLDLVIAGIDARGNLQPVYPDESGETNRFKRGTPEQPSVKRFDLPWLDAAGDARLLVMAVPATPYSAPRLFGVAYAQADVSEVRVRGGQPPAESAERQVFTALLRRSGTADAGARP</sequence>
<feature type="domain" description="Peptidase C14 caspase" evidence="1">
    <location>
        <begin position="69"/>
        <end position="326"/>
    </location>
</feature>
<gene>
    <name evidence="2" type="ORF">EJP67_31900</name>
</gene>
<accession>A0A433MV12</accession>
<dbReference type="GO" id="GO:0004197">
    <property type="term" value="F:cysteine-type endopeptidase activity"/>
    <property type="evidence" value="ECO:0007669"/>
    <property type="project" value="InterPro"/>
</dbReference>
<dbReference type="EMBL" id="RXFT01000023">
    <property type="protein sequence ID" value="RUR71660.1"/>
    <property type="molecule type" value="Genomic_DNA"/>
</dbReference>
<dbReference type="OrthoDB" id="8765742at2"/>
<dbReference type="Pfam" id="PF00656">
    <property type="entry name" value="Peptidase_C14"/>
    <property type="match status" value="1"/>
</dbReference>
<comment type="caution">
    <text evidence="2">The sequence shown here is derived from an EMBL/GenBank/DDBJ whole genome shotgun (WGS) entry which is preliminary data.</text>
</comment>
<proteinExistence type="predicted"/>
<protein>
    <submittedName>
        <fullName evidence="2">Caspase family protein</fullName>
    </submittedName>
</protein>
<dbReference type="InterPro" id="IPR011600">
    <property type="entry name" value="Pept_C14_caspase"/>
</dbReference>
<name>A0A433MV12_9BURK</name>
<dbReference type="Gene3D" id="3.40.50.1460">
    <property type="match status" value="1"/>
</dbReference>
<organism evidence="2 3">
    <name type="scientific">Variovorax guangxiensis</name>
    <dbReference type="NCBI Taxonomy" id="1775474"/>
    <lineage>
        <taxon>Bacteria</taxon>
        <taxon>Pseudomonadati</taxon>
        <taxon>Pseudomonadota</taxon>
        <taxon>Betaproteobacteria</taxon>
        <taxon>Burkholderiales</taxon>
        <taxon>Comamonadaceae</taxon>
        <taxon>Variovorax</taxon>
    </lineage>
</organism>
<dbReference type="GO" id="GO:0006508">
    <property type="term" value="P:proteolysis"/>
    <property type="evidence" value="ECO:0007669"/>
    <property type="project" value="InterPro"/>
</dbReference>
<evidence type="ECO:0000313" key="2">
    <source>
        <dbReference type="EMBL" id="RUR71660.1"/>
    </source>
</evidence>
<dbReference type="GO" id="GO:0005737">
    <property type="term" value="C:cytoplasm"/>
    <property type="evidence" value="ECO:0007669"/>
    <property type="project" value="TreeGrafter"/>
</dbReference>
<dbReference type="Proteomes" id="UP000281118">
    <property type="component" value="Unassembled WGS sequence"/>
</dbReference>
<dbReference type="AlphaFoldDB" id="A0A433MV12"/>
<dbReference type="PANTHER" id="PTHR48104:SF30">
    <property type="entry name" value="METACASPASE-1"/>
    <property type="match status" value="1"/>
</dbReference>